<feature type="region of interest" description="Disordered" evidence="1">
    <location>
        <begin position="196"/>
        <end position="289"/>
    </location>
</feature>
<dbReference type="Proteomes" id="UP000821866">
    <property type="component" value="Chromosome 1"/>
</dbReference>
<reference evidence="2" key="1">
    <citation type="journal article" date="2020" name="Cell">
        <title>Large-Scale Comparative Analyses of Tick Genomes Elucidate Their Genetic Diversity and Vector Capacities.</title>
        <authorList>
            <consortium name="Tick Genome and Microbiome Consortium (TIGMIC)"/>
            <person name="Jia N."/>
            <person name="Wang J."/>
            <person name="Shi W."/>
            <person name="Du L."/>
            <person name="Sun Y."/>
            <person name="Zhan W."/>
            <person name="Jiang J.F."/>
            <person name="Wang Q."/>
            <person name="Zhang B."/>
            <person name="Ji P."/>
            <person name="Bell-Sakyi L."/>
            <person name="Cui X.M."/>
            <person name="Yuan T.T."/>
            <person name="Jiang B.G."/>
            <person name="Yang W.F."/>
            <person name="Lam T.T."/>
            <person name="Chang Q.C."/>
            <person name="Ding S.J."/>
            <person name="Wang X.J."/>
            <person name="Zhu J.G."/>
            <person name="Ruan X.D."/>
            <person name="Zhao L."/>
            <person name="Wei J.T."/>
            <person name="Ye R.Z."/>
            <person name="Que T.C."/>
            <person name="Du C.H."/>
            <person name="Zhou Y.H."/>
            <person name="Cheng J.X."/>
            <person name="Dai P.F."/>
            <person name="Guo W.B."/>
            <person name="Han X.H."/>
            <person name="Huang E.J."/>
            <person name="Li L.F."/>
            <person name="Wei W."/>
            <person name="Gao Y.C."/>
            <person name="Liu J.Z."/>
            <person name="Shao H.Z."/>
            <person name="Wang X."/>
            <person name="Wang C.C."/>
            <person name="Yang T.C."/>
            <person name="Huo Q.B."/>
            <person name="Li W."/>
            <person name="Chen H.Y."/>
            <person name="Chen S.E."/>
            <person name="Zhou L.G."/>
            <person name="Ni X.B."/>
            <person name="Tian J.H."/>
            <person name="Sheng Y."/>
            <person name="Liu T."/>
            <person name="Pan Y.S."/>
            <person name="Xia L.Y."/>
            <person name="Li J."/>
            <person name="Zhao F."/>
            <person name="Cao W.C."/>
        </authorList>
    </citation>
    <scope>NUCLEOTIDE SEQUENCE</scope>
    <source>
        <strain evidence="2">Rmic-2018</strain>
    </source>
</reference>
<proteinExistence type="predicted"/>
<gene>
    <name evidence="2" type="ORF">HPB51_022064</name>
</gene>
<keyword evidence="3" id="KW-1185">Reference proteome</keyword>
<feature type="compositionally biased region" description="Basic and acidic residues" evidence="1">
    <location>
        <begin position="207"/>
        <end position="219"/>
    </location>
</feature>
<reference evidence="2" key="2">
    <citation type="submission" date="2021-09" db="EMBL/GenBank/DDBJ databases">
        <authorList>
            <person name="Jia N."/>
            <person name="Wang J."/>
            <person name="Shi W."/>
            <person name="Du L."/>
            <person name="Sun Y."/>
            <person name="Zhan W."/>
            <person name="Jiang J."/>
            <person name="Wang Q."/>
            <person name="Zhang B."/>
            <person name="Ji P."/>
            <person name="Sakyi L.B."/>
            <person name="Cui X."/>
            <person name="Yuan T."/>
            <person name="Jiang B."/>
            <person name="Yang W."/>
            <person name="Lam T.T.-Y."/>
            <person name="Chang Q."/>
            <person name="Ding S."/>
            <person name="Wang X."/>
            <person name="Zhu J."/>
            <person name="Ruan X."/>
            <person name="Zhao L."/>
            <person name="Wei J."/>
            <person name="Que T."/>
            <person name="Du C."/>
            <person name="Cheng J."/>
            <person name="Dai P."/>
            <person name="Han X."/>
            <person name="Huang E."/>
            <person name="Gao Y."/>
            <person name="Liu J."/>
            <person name="Shao H."/>
            <person name="Ye R."/>
            <person name="Li L."/>
            <person name="Wei W."/>
            <person name="Wang X."/>
            <person name="Wang C."/>
            <person name="Huo Q."/>
            <person name="Li W."/>
            <person name="Guo W."/>
            <person name="Chen H."/>
            <person name="Chen S."/>
            <person name="Zhou L."/>
            <person name="Zhou L."/>
            <person name="Ni X."/>
            <person name="Tian J."/>
            <person name="Zhou Y."/>
            <person name="Sheng Y."/>
            <person name="Liu T."/>
            <person name="Pan Y."/>
            <person name="Xia L."/>
            <person name="Li J."/>
            <person name="Zhao F."/>
            <person name="Cao W."/>
        </authorList>
    </citation>
    <scope>NUCLEOTIDE SEQUENCE</scope>
    <source>
        <strain evidence="2">Rmic-2018</strain>
        <tissue evidence="2">Larvae</tissue>
    </source>
</reference>
<dbReference type="AlphaFoldDB" id="A0A9J6F6C2"/>
<name>A0A9J6F6C2_RHIMP</name>
<protein>
    <submittedName>
        <fullName evidence="2">Uncharacterized protein</fullName>
    </submittedName>
</protein>
<comment type="caution">
    <text evidence="2">The sequence shown here is derived from an EMBL/GenBank/DDBJ whole genome shotgun (WGS) entry which is preliminary data.</text>
</comment>
<evidence type="ECO:0000313" key="3">
    <source>
        <dbReference type="Proteomes" id="UP000821866"/>
    </source>
</evidence>
<feature type="compositionally biased region" description="Polar residues" evidence="1">
    <location>
        <begin position="276"/>
        <end position="286"/>
    </location>
</feature>
<accession>A0A9J6F6C2</accession>
<evidence type="ECO:0000256" key="1">
    <source>
        <dbReference type="SAM" id="MobiDB-lite"/>
    </source>
</evidence>
<evidence type="ECO:0000313" key="2">
    <source>
        <dbReference type="EMBL" id="KAH8042346.1"/>
    </source>
</evidence>
<organism evidence="2 3">
    <name type="scientific">Rhipicephalus microplus</name>
    <name type="common">Cattle tick</name>
    <name type="synonym">Boophilus microplus</name>
    <dbReference type="NCBI Taxonomy" id="6941"/>
    <lineage>
        <taxon>Eukaryota</taxon>
        <taxon>Metazoa</taxon>
        <taxon>Ecdysozoa</taxon>
        <taxon>Arthropoda</taxon>
        <taxon>Chelicerata</taxon>
        <taxon>Arachnida</taxon>
        <taxon>Acari</taxon>
        <taxon>Parasitiformes</taxon>
        <taxon>Ixodida</taxon>
        <taxon>Ixodoidea</taxon>
        <taxon>Ixodidae</taxon>
        <taxon>Rhipicephalinae</taxon>
        <taxon>Rhipicephalus</taxon>
        <taxon>Boophilus</taxon>
    </lineage>
</organism>
<sequence>MPTLAKMDENHEVVRPHGCLVVSATKMCALRAAVVAAANIMIEDADDDTFAPKVAQIIIVLSTPSEARSFRYRSILNITVEDRTYETFAYKNTSDNTSRGVISGVGRDEHEKKITRFLVNKHNPSFMAAHRLENSMLGVILLEGNKVPRYVKYGGFVTKCTLYGQHREITPTKIAPAPAKAAWKVTLSRFDFLEPGASDTCQNGEASPDKSRGKPKDGTGADVTYGRPKGQRALWSAPQLHADPSLPNKSDVTRAAMTQKSRAQSGEAAASREPSKTPSSGGCSQQYKKETRELKATVKEMEKTMEELQTAMALMQLTVKQQRDAIRSLQERGTGIEANNNKMVTDAEKEDSGILTNNVGSTTITLQLSRSSSSPLK</sequence>
<dbReference type="EMBL" id="JABSTU010000001">
    <property type="protein sequence ID" value="KAH8042346.1"/>
    <property type="molecule type" value="Genomic_DNA"/>
</dbReference>